<protein>
    <recommendedName>
        <fullName evidence="2">SEC-C domain-containing protein</fullName>
    </recommendedName>
</protein>
<accession>T2I4A7</accession>
<gene>
    <name evidence="1" type="primary">mrsp-21</name>
</gene>
<sequence length="207" mass="24869">MSYQPNLVLTEDNEKFILKGPYDYDLKYKTTRYRNTRDIEAHIYKTFPKSDIKLYLNEVPPDMEHINSNGTICLATSTEIRSFLRLNPTISEFINEFFHSFFFSLEWYERYKKYPFGERSHGSKGILEYYLDKWNLNEEVFFKIALMIWNRSYRGHVKCVCGSGIKMRKCHGKYIVDIIRDDTMLASFIWDVIYIYNLEMEVSNEKK</sequence>
<dbReference type="AlphaFoldDB" id="T2I4A7"/>
<reference evidence="1" key="1">
    <citation type="journal article" date="2013" name="Antimicrob. Agents Chemother.">
        <title>Novel Pseudo-Staphylococcal Cassette Chromosome mec Element ({Psi}SCCmec57395) in Methicillin-Resistant Staphylococcus pseudintermedius CC45.</title>
        <authorList>
            <person name="Perreten V."/>
            <person name="Chanchaithong P."/>
            <person name="Prapasarakul N."/>
            <person name="Rossano A."/>
            <person name="Blum S.E."/>
            <person name="Elad D."/>
            <person name="Schwendener S."/>
        </authorList>
    </citation>
    <scope>NUCLEOTIDE SEQUENCE</scope>
    <source>
        <strain evidence="1">57395</strain>
    </source>
</reference>
<evidence type="ECO:0000313" key="1">
    <source>
        <dbReference type="EMBL" id="CCM09603.1"/>
    </source>
</evidence>
<name>T2I4A7_STAPS</name>
<proteinExistence type="predicted"/>
<dbReference type="RefSeq" id="WP_130921248.1">
    <property type="nucleotide sequence ID" value="NZ_BAAFHT010000004.1"/>
</dbReference>
<evidence type="ECO:0008006" key="2">
    <source>
        <dbReference type="Google" id="ProtNLM"/>
    </source>
</evidence>
<organism evidence="1">
    <name type="scientific">Staphylococcus pseudintermedius</name>
    <dbReference type="NCBI Taxonomy" id="283734"/>
    <lineage>
        <taxon>Bacteria</taxon>
        <taxon>Bacillati</taxon>
        <taxon>Bacillota</taxon>
        <taxon>Bacilli</taxon>
        <taxon>Bacillales</taxon>
        <taxon>Staphylococcaceae</taxon>
        <taxon>Staphylococcus</taxon>
        <taxon>Staphylococcus intermedius group</taxon>
    </lineage>
</organism>
<dbReference type="EMBL" id="HE984157">
    <property type="protein sequence ID" value="CCM09603.1"/>
    <property type="molecule type" value="Genomic_DNA"/>
</dbReference>